<keyword evidence="3 6" id="KW-0863">Zinc-finger</keyword>
<keyword evidence="2" id="KW-0479">Metal-binding</keyword>
<evidence type="ECO:0000256" key="4">
    <source>
        <dbReference type="ARBA" id="ARBA00022833"/>
    </source>
</evidence>
<evidence type="ECO:0000313" key="10">
    <source>
        <dbReference type="EnsemblMetazoa" id="Aqu2.1.40433_001"/>
    </source>
</evidence>
<name>A0A1X7VLZ0_AMPQE</name>
<feature type="compositionally biased region" description="Acidic residues" evidence="8">
    <location>
        <begin position="164"/>
        <end position="182"/>
    </location>
</feature>
<dbReference type="eggNOG" id="ENOG502S458">
    <property type="taxonomic scope" value="Eukaryota"/>
</dbReference>
<dbReference type="Pfam" id="PF13359">
    <property type="entry name" value="DDE_Tnp_4"/>
    <property type="match status" value="1"/>
</dbReference>
<feature type="domain" description="THAP-type" evidence="9">
    <location>
        <begin position="1"/>
        <end position="75"/>
    </location>
</feature>
<organism evidence="10">
    <name type="scientific">Amphimedon queenslandica</name>
    <name type="common">Sponge</name>
    <dbReference type="NCBI Taxonomy" id="400682"/>
    <lineage>
        <taxon>Eukaryota</taxon>
        <taxon>Metazoa</taxon>
        <taxon>Porifera</taxon>
        <taxon>Demospongiae</taxon>
        <taxon>Heteroscleromorpha</taxon>
        <taxon>Haplosclerida</taxon>
        <taxon>Niphatidae</taxon>
        <taxon>Amphimedon</taxon>
    </lineage>
</organism>
<feature type="compositionally biased region" description="Acidic residues" evidence="8">
    <location>
        <begin position="125"/>
        <end position="151"/>
    </location>
</feature>
<evidence type="ECO:0000256" key="6">
    <source>
        <dbReference type="PROSITE-ProRule" id="PRU00309"/>
    </source>
</evidence>
<dbReference type="SMART" id="SM00980">
    <property type="entry name" value="THAP"/>
    <property type="match status" value="1"/>
</dbReference>
<evidence type="ECO:0000259" key="9">
    <source>
        <dbReference type="PROSITE" id="PS50950"/>
    </source>
</evidence>
<dbReference type="PANTHER" id="PTHR23080">
    <property type="entry name" value="THAP DOMAIN PROTEIN"/>
    <property type="match status" value="1"/>
</dbReference>
<dbReference type="Pfam" id="PF05485">
    <property type="entry name" value="THAP"/>
    <property type="match status" value="1"/>
</dbReference>
<proteinExistence type="predicted"/>
<feature type="region of interest" description="Disordered" evidence="8">
    <location>
        <begin position="201"/>
        <end position="225"/>
    </location>
</feature>
<evidence type="ECO:0000256" key="1">
    <source>
        <dbReference type="ARBA" id="ARBA00001968"/>
    </source>
</evidence>
<evidence type="ECO:0000256" key="7">
    <source>
        <dbReference type="SAM" id="Coils"/>
    </source>
</evidence>
<keyword evidence="4" id="KW-0862">Zinc</keyword>
<dbReference type="GO" id="GO:0008270">
    <property type="term" value="F:zinc ion binding"/>
    <property type="evidence" value="ECO:0007669"/>
    <property type="project" value="UniProtKB-KW"/>
</dbReference>
<dbReference type="InterPro" id="IPR006612">
    <property type="entry name" value="THAP_Znf"/>
</dbReference>
<dbReference type="InterPro" id="IPR038441">
    <property type="entry name" value="THAP_Znf_sf"/>
</dbReference>
<evidence type="ECO:0000256" key="2">
    <source>
        <dbReference type="ARBA" id="ARBA00022723"/>
    </source>
</evidence>
<evidence type="ECO:0000256" key="8">
    <source>
        <dbReference type="SAM" id="MobiDB-lite"/>
    </source>
</evidence>
<dbReference type="EnsemblMetazoa" id="Aqu2.1.40433_001">
    <property type="protein sequence ID" value="Aqu2.1.40433_001"/>
    <property type="gene ID" value="Aqu2.1.40433"/>
</dbReference>
<dbReference type="AlphaFoldDB" id="A0A1X7VLZ0"/>
<dbReference type="InterPro" id="IPR027806">
    <property type="entry name" value="HARBI1_dom"/>
</dbReference>
<keyword evidence="5 6" id="KW-0238">DNA-binding</keyword>
<accession>A0A1X7VLZ0</accession>
<feature type="region of interest" description="Disordered" evidence="8">
    <location>
        <begin position="125"/>
        <end position="189"/>
    </location>
</feature>
<reference evidence="10" key="1">
    <citation type="submission" date="2017-05" db="UniProtKB">
        <authorList>
            <consortium name="EnsemblMetazoa"/>
        </authorList>
    </citation>
    <scope>IDENTIFICATION</scope>
</reference>
<dbReference type="OMA" id="ISTIFHR"/>
<dbReference type="InterPro" id="IPR027805">
    <property type="entry name" value="Transposase_HTH_dom"/>
</dbReference>
<dbReference type="InParanoid" id="A0A1X7VLZ0"/>
<dbReference type="SUPFAM" id="SSF57716">
    <property type="entry name" value="Glucocorticoid receptor-like (DNA-binding domain)"/>
    <property type="match status" value="1"/>
</dbReference>
<dbReference type="PANTHER" id="PTHR23080:SF143">
    <property type="entry name" value="SI:DKEY-56D12.4"/>
    <property type="match status" value="1"/>
</dbReference>
<comment type="cofactor">
    <cofactor evidence="1">
        <name>a divalent metal cation</name>
        <dbReference type="ChEBI" id="CHEBI:60240"/>
    </cofactor>
</comment>
<dbReference type="GO" id="GO:0003677">
    <property type="term" value="F:DNA binding"/>
    <property type="evidence" value="ECO:0007669"/>
    <property type="project" value="UniProtKB-UniRule"/>
</dbReference>
<evidence type="ECO:0000256" key="5">
    <source>
        <dbReference type="ARBA" id="ARBA00023125"/>
    </source>
</evidence>
<dbReference type="Pfam" id="PF13613">
    <property type="entry name" value="HTH_Tnp_4"/>
    <property type="match status" value="1"/>
</dbReference>
<protein>
    <recommendedName>
        <fullName evidence="9">THAP-type domain-containing protein</fullName>
    </recommendedName>
</protein>
<feature type="coiled-coil region" evidence="7">
    <location>
        <begin position="228"/>
        <end position="274"/>
    </location>
</feature>
<dbReference type="Gene3D" id="6.20.210.20">
    <property type="entry name" value="THAP domain"/>
    <property type="match status" value="1"/>
</dbReference>
<dbReference type="PROSITE" id="PS50950">
    <property type="entry name" value="ZF_THAP"/>
    <property type="match status" value="1"/>
</dbReference>
<sequence length="595" mass="68266">MPIHYSAFGCNNRQGLRNVSFYCFPADPELRQQWVTALNRKNWKPTSTSRLCSTHFVGSKRSNNPLSVSYVPTIFTHTSVLENSIKQFSDRSSRFINHRRRQNKVIQKRVRKTAIVHKERRVQVTEEEVVSEEEVAEEEAAEEEVVAEENQDVSLNTQGRENDIDVSEGNAEENDVEEADDQGELHGTCDDELNELAGVPFDDEHEDDEDQSEEGIEYGTQNEESNVLSNCEEMLEDCEYEILQLQLDKEVLDKEVLDNHLEKQKQDIANLSSMYDRCSKALRTSASNTQKLTSHLQKIEFRARSFQSDKKIRFYTGLPTFAVFSKLFRLLSTFVEKPLHSKLDLMDELLITLAKLRRGYENQDLAYRVGIDVKYISTIFHRWLDLLYRKFKQLIMWPNRIALKHNLPKCFRGKYVNAVCIIDCFEVFMQTPSLLAAQTATYSHYKHHNNVKFLIGITPTGSIYFVSQAWGGRSSDKVITRHCGILDNFEYGDVVLADRGFNISDELAICGAHLCIPAFTKGRDQLSRSEVEKTRQLANVRIHVERVIGQLKNFKILQSVLPIRLIKKPDDTTVCTIDKIVTVAAAITNLSKPII</sequence>
<dbReference type="OrthoDB" id="5969175at2759"/>
<feature type="compositionally biased region" description="Acidic residues" evidence="8">
    <location>
        <begin position="201"/>
        <end position="216"/>
    </location>
</feature>
<evidence type="ECO:0000256" key="3">
    <source>
        <dbReference type="ARBA" id="ARBA00022771"/>
    </source>
</evidence>
<keyword evidence="7" id="KW-0175">Coiled coil</keyword>